<evidence type="ECO:0000313" key="3">
    <source>
        <dbReference type="Proteomes" id="UP001153365"/>
    </source>
</evidence>
<reference evidence="2" key="1">
    <citation type="submission" date="2022-06" db="EMBL/GenBank/DDBJ databases">
        <authorList>
            <consortium name="SYNGENTA / RWTH Aachen University"/>
        </authorList>
    </citation>
    <scope>NUCLEOTIDE SEQUENCE</scope>
</reference>
<feature type="region of interest" description="Disordered" evidence="1">
    <location>
        <begin position="225"/>
        <end position="245"/>
    </location>
</feature>
<name>A0AAV0BKB6_PHAPC</name>
<sequence length="245" mass="26639">MLQGYPGLLLSEANNLSFSAPSGALISALSNVSTLHTSHCHHGPAKSATLVLEDHSKGPEALQHFVKDDWDMPSVGIFQDLTWKQLEKKLTKSFRLEIPDFGSLNLKQSEKETHSPTPKPNPHPCAIDYKLKELSNNKKSHRSALRHTPSANGALVGSEISSSFLINGKKPSKPDQQSAHAFSVPSSPSPDCVDVRTHGKLELLEELKPCKKNTQLNTAATLKTPAKNVSKKPEEHSVCKSVAGF</sequence>
<organism evidence="2 3">
    <name type="scientific">Phakopsora pachyrhizi</name>
    <name type="common">Asian soybean rust disease fungus</name>
    <dbReference type="NCBI Taxonomy" id="170000"/>
    <lineage>
        <taxon>Eukaryota</taxon>
        <taxon>Fungi</taxon>
        <taxon>Dikarya</taxon>
        <taxon>Basidiomycota</taxon>
        <taxon>Pucciniomycotina</taxon>
        <taxon>Pucciniomycetes</taxon>
        <taxon>Pucciniales</taxon>
        <taxon>Phakopsoraceae</taxon>
        <taxon>Phakopsora</taxon>
    </lineage>
</organism>
<comment type="caution">
    <text evidence="2">The sequence shown here is derived from an EMBL/GenBank/DDBJ whole genome shotgun (WGS) entry which is preliminary data.</text>
</comment>
<dbReference type="EMBL" id="CALTRL010005821">
    <property type="protein sequence ID" value="CAH7686889.1"/>
    <property type="molecule type" value="Genomic_DNA"/>
</dbReference>
<gene>
    <name evidence="2" type="ORF">PPACK8108_LOCUS21596</name>
</gene>
<feature type="compositionally biased region" description="Low complexity" evidence="1">
    <location>
        <begin position="183"/>
        <end position="192"/>
    </location>
</feature>
<evidence type="ECO:0000313" key="2">
    <source>
        <dbReference type="EMBL" id="CAH7686889.1"/>
    </source>
</evidence>
<dbReference type="AlphaFoldDB" id="A0AAV0BKB6"/>
<keyword evidence="3" id="KW-1185">Reference proteome</keyword>
<protein>
    <submittedName>
        <fullName evidence="2">Uncharacterized protein</fullName>
    </submittedName>
</protein>
<accession>A0AAV0BKB6</accession>
<proteinExistence type="predicted"/>
<dbReference type="Proteomes" id="UP001153365">
    <property type="component" value="Unassembled WGS sequence"/>
</dbReference>
<feature type="region of interest" description="Disordered" evidence="1">
    <location>
        <begin position="166"/>
        <end position="192"/>
    </location>
</feature>
<evidence type="ECO:0000256" key="1">
    <source>
        <dbReference type="SAM" id="MobiDB-lite"/>
    </source>
</evidence>